<evidence type="ECO:0000256" key="2">
    <source>
        <dbReference type="ARBA" id="ARBA00022528"/>
    </source>
</evidence>
<comment type="subcellular location">
    <subcellularLocation>
        <location evidence="1">Plastid</location>
        <location evidence="1">Chloroplast</location>
    </subcellularLocation>
</comment>
<accession>A0A0F9Q746</accession>
<dbReference type="AlphaFoldDB" id="A0A0F9Q746"/>
<feature type="domain" description="ATPase AAA-type core" evidence="6">
    <location>
        <begin position="2"/>
        <end position="99"/>
    </location>
</feature>
<keyword evidence="4" id="KW-0547">Nucleotide-binding</keyword>
<dbReference type="InterPro" id="IPR041569">
    <property type="entry name" value="AAA_lid_3"/>
</dbReference>
<dbReference type="InterPro" id="IPR003959">
    <property type="entry name" value="ATPase_AAA_core"/>
</dbReference>
<evidence type="ECO:0000256" key="4">
    <source>
        <dbReference type="ARBA" id="ARBA00022741"/>
    </source>
</evidence>
<evidence type="ECO:0000256" key="3">
    <source>
        <dbReference type="ARBA" id="ARBA00022640"/>
    </source>
</evidence>
<protein>
    <recommendedName>
        <fullName evidence="9">ATPase AAA-type core domain-containing protein</fullName>
    </recommendedName>
</protein>
<dbReference type="GO" id="GO:0005524">
    <property type="term" value="F:ATP binding"/>
    <property type="evidence" value="ECO:0007669"/>
    <property type="project" value="UniProtKB-KW"/>
</dbReference>
<evidence type="ECO:0000256" key="1">
    <source>
        <dbReference type="ARBA" id="ARBA00004229"/>
    </source>
</evidence>
<sequence length="222" mass="24048">LRQKYHGETEQNLRAALKTLDAISPAGGAPCVVLIDEADRGLAGSTSSGDLDGGVAGRVFQTLLTWMAERTSAAFLYMSSNHPDTIPSELTRSGRIDAMWWIAFPTESERRSIVKIYKDTYPRATDVDVDILVERSAGRTGAEIEGAFREASIQALADGREQVTTLDVARALDVLPTVKSTFEMTTGMRSWKEAAMKANDVEVEVLNLTNVPSAAGGQRQAN</sequence>
<dbReference type="Pfam" id="PF00004">
    <property type="entry name" value="AAA"/>
    <property type="match status" value="1"/>
</dbReference>
<proteinExistence type="predicted"/>
<evidence type="ECO:0000256" key="5">
    <source>
        <dbReference type="ARBA" id="ARBA00022840"/>
    </source>
</evidence>
<evidence type="ECO:0008006" key="9">
    <source>
        <dbReference type="Google" id="ProtNLM"/>
    </source>
</evidence>
<dbReference type="Gene3D" id="3.40.50.300">
    <property type="entry name" value="P-loop containing nucleotide triphosphate hydrolases"/>
    <property type="match status" value="1"/>
</dbReference>
<feature type="domain" description="AAA ATPase AAA+ lid" evidence="7">
    <location>
        <begin position="126"/>
        <end position="167"/>
    </location>
</feature>
<dbReference type="GO" id="GO:0016887">
    <property type="term" value="F:ATP hydrolysis activity"/>
    <property type="evidence" value="ECO:0007669"/>
    <property type="project" value="InterPro"/>
</dbReference>
<keyword evidence="5" id="KW-0067">ATP-binding</keyword>
<name>A0A0F9Q746_9ZZZZ</name>
<dbReference type="PANTHER" id="PTHR42960">
    <property type="entry name" value="YCF46 PROTEIN"/>
    <property type="match status" value="1"/>
</dbReference>
<reference evidence="8" key="1">
    <citation type="journal article" date="2015" name="Nature">
        <title>Complex archaea that bridge the gap between prokaryotes and eukaryotes.</title>
        <authorList>
            <person name="Spang A."/>
            <person name="Saw J.H."/>
            <person name="Jorgensen S.L."/>
            <person name="Zaremba-Niedzwiedzka K."/>
            <person name="Martijn J."/>
            <person name="Lind A.E."/>
            <person name="van Eijk R."/>
            <person name="Schleper C."/>
            <person name="Guy L."/>
            <person name="Ettema T.J."/>
        </authorList>
    </citation>
    <scope>NUCLEOTIDE SEQUENCE</scope>
</reference>
<dbReference type="SUPFAM" id="SSF52540">
    <property type="entry name" value="P-loop containing nucleoside triphosphate hydrolases"/>
    <property type="match status" value="1"/>
</dbReference>
<dbReference type="Pfam" id="PF17862">
    <property type="entry name" value="AAA_lid_3"/>
    <property type="match status" value="1"/>
</dbReference>
<dbReference type="InterPro" id="IPR052381">
    <property type="entry name" value="AAA_domain_protein"/>
</dbReference>
<evidence type="ECO:0000259" key="6">
    <source>
        <dbReference type="Pfam" id="PF00004"/>
    </source>
</evidence>
<evidence type="ECO:0000313" key="8">
    <source>
        <dbReference type="EMBL" id="KKN38264.1"/>
    </source>
</evidence>
<organism evidence="8">
    <name type="scientific">marine sediment metagenome</name>
    <dbReference type="NCBI Taxonomy" id="412755"/>
    <lineage>
        <taxon>unclassified sequences</taxon>
        <taxon>metagenomes</taxon>
        <taxon>ecological metagenomes</taxon>
    </lineage>
</organism>
<dbReference type="GO" id="GO:0009507">
    <property type="term" value="C:chloroplast"/>
    <property type="evidence" value="ECO:0007669"/>
    <property type="project" value="UniProtKB-SubCell"/>
</dbReference>
<keyword evidence="3" id="KW-0934">Plastid</keyword>
<comment type="caution">
    <text evidence="8">The sequence shown here is derived from an EMBL/GenBank/DDBJ whole genome shotgun (WGS) entry which is preliminary data.</text>
</comment>
<dbReference type="PANTHER" id="PTHR42960:SF1">
    <property type="entry name" value="YCF46 PROTEIN"/>
    <property type="match status" value="1"/>
</dbReference>
<dbReference type="InterPro" id="IPR027417">
    <property type="entry name" value="P-loop_NTPase"/>
</dbReference>
<dbReference type="EMBL" id="LAZR01001841">
    <property type="protein sequence ID" value="KKN38264.1"/>
    <property type="molecule type" value="Genomic_DNA"/>
</dbReference>
<evidence type="ECO:0000259" key="7">
    <source>
        <dbReference type="Pfam" id="PF17862"/>
    </source>
</evidence>
<dbReference type="Gene3D" id="1.10.8.60">
    <property type="match status" value="1"/>
</dbReference>
<gene>
    <name evidence="8" type="ORF">LCGC14_0755030</name>
</gene>
<keyword evidence="2" id="KW-0150">Chloroplast</keyword>
<feature type="non-terminal residue" evidence="8">
    <location>
        <position position="1"/>
    </location>
</feature>